<dbReference type="InterPro" id="IPR009706">
    <property type="entry name" value="DUF1287"/>
</dbReference>
<dbReference type="RefSeq" id="WP_004625720.1">
    <property type="nucleotide sequence ID" value="NZ_AORV01000033.1"/>
</dbReference>
<sequence>MKNGFLRNIKNSGRKNIITASIVLALGFAALLGYNKIVYLDAFFFLKGKVTVEKIVCEGDMDGDGISDMDDIVQGARKEVLNRTKYQSTYYEGGYPPEWEGVCTDVIWRALKNAGYDLKSNMDRDILDNTEDYKNGVKVPDPNIDFRRVKNQIVFFEKYAESLTWEVKPYDKKNLYQWQPGDIVVLNRSDHVAIVSDKRRKDGVPYIIHNASTVAVEEENILLKWSKSGRIIGHFRFPEEQLE</sequence>
<name>S0FRC6_RUMCE</name>
<comment type="caution">
    <text evidence="1">The sequence shown here is derived from an EMBL/GenBank/DDBJ whole genome shotgun (WGS) entry which is preliminary data.</text>
</comment>
<dbReference type="EMBL" id="AORV01000033">
    <property type="protein sequence ID" value="EMS71739.1"/>
    <property type="molecule type" value="Genomic_DNA"/>
</dbReference>
<evidence type="ECO:0000313" key="2">
    <source>
        <dbReference type="Proteomes" id="UP000014155"/>
    </source>
</evidence>
<protein>
    <recommendedName>
        <fullName evidence="3">DUF1287 domain-containing protein</fullName>
    </recommendedName>
</protein>
<dbReference type="eggNOG" id="COG3738">
    <property type="taxonomic scope" value="Bacteria"/>
</dbReference>
<dbReference type="Gene3D" id="3.90.1720.10">
    <property type="entry name" value="endopeptidase domain like (from Nostoc punctiforme)"/>
    <property type="match status" value="1"/>
</dbReference>
<keyword evidence="2" id="KW-1185">Reference proteome</keyword>
<accession>S0FRC6</accession>
<evidence type="ECO:0000313" key="1">
    <source>
        <dbReference type="EMBL" id="EMS71739.1"/>
    </source>
</evidence>
<dbReference type="PATRIC" id="fig|1195236.3.peg.2636"/>
<dbReference type="STRING" id="1195236.CTER_2327"/>
<reference evidence="1 2" key="1">
    <citation type="journal article" date="2013" name="Genome Announc.">
        <title>Draft Genome Sequence of the Cellulolytic, Mesophilic, Anaerobic Bacterium Clostridium termitidis Strain CT1112 (DSM 5398).</title>
        <authorList>
            <person name="Lal S."/>
            <person name="Ramachandran U."/>
            <person name="Zhang X."/>
            <person name="Munir R."/>
            <person name="Sparling R."/>
            <person name="Levin D.B."/>
        </authorList>
    </citation>
    <scope>NUCLEOTIDE SEQUENCE [LARGE SCALE GENOMIC DNA]</scope>
    <source>
        <strain evidence="1 2">CT1112</strain>
    </source>
</reference>
<dbReference type="Proteomes" id="UP000014155">
    <property type="component" value="Unassembled WGS sequence"/>
</dbReference>
<organism evidence="1 2">
    <name type="scientific">Ruminiclostridium cellobioparum subsp. termitidis CT1112</name>
    <dbReference type="NCBI Taxonomy" id="1195236"/>
    <lineage>
        <taxon>Bacteria</taxon>
        <taxon>Bacillati</taxon>
        <taxon>Bacillota</taxon>
        <taxon>Clostridia</taxon>
        <taxon>Eubacteriales</taxon>
        <taxon>Oscillospiraceae</taxon>
        <taxon>Ruminiclostridium</taxon>
    </lineage>
</organism>
<gene>
    <name evidence="1" type="ORF">CTER_2327</name>
</gene>
<dbReference type="Pfam" id="PF06940">
    <property type="entry name" value="DUF1287"/>
    <property type="match status" value="1"/>
</dbReference>
<dbReference type="AlphaFoldDB" id="S0FRC6"/>
<evidence type="ECO:0008006" key="3">
    <source>
        <dbReference type="Google" id="ProtNLM"/>
    </source>
</evidence>
<proteinExistence type="predicted"/>